<dbReference type="Pfam" id="PF02518">
    <property type="entry name" value="HATPase_c"/>
    <property type="match status" value="1"/>
</dbReference>
<dbReference type="SUPFAM" id="SSF47384">
    <property type="entry name" value="Homodimeric domain of signal transducing histidine kinase"/>
    <property type="match status" value="1"/>
</dbReference>
<dbReference type="PANTHER" id="PTHR43065">
    <property type="entry name" value="SENSOR HISTIDINE KINASE"/>
    <property type="match status" value="1"/>
</dbReference>
<dbReference type="SMART" id="SM00387">
    <property type="entry name" value="HATPase_c"/>
    <property type="match status" value="1"/>
</dbReference>
<evidence type="ECO:0000256" key="6">
    <source>
        <dbReference type="ARBA" id="ARBA00022777"/>
    </source>
</evidence>
<feature type="transmembrane region" description="Helical" evidence="10">
    <location>
        <begin position="278"/>
        <end position="300"/>
    </location>
</feature>
<accession>A0A8J7M279</accession>
<keyword evidence="10" id="KW-0472">Membrane</keyword>
<dbReference type="Gene3D" id="3.30.565.10">
    <property type="entry name" value="Histidine kinase-like ATPase, C-terminal domain"/>
    <property type="match status" value="1"/>
</dbReference>
<dbReference type="PANTHER" id="PTHR43065:SF10">
    <property type="entry name" value="PEROXIDE STRESS-ACTIVATED HISTIDINE KINASE MAK3"/>
    <property type="match status" value="1"/>
</dbReference>
<comment type="caution">
    <text evidence="12">The sequence shown here is derived from an EMBL/GenBank/DDBJ whole genome shotgun (WGS) entry which is preliminary data.</text>
</comment>
<dbReference type="CDD" id="cd18773">
    <property type="entry name" value="PDC1_HK_sensor"/>
    <property type="match status" value="1"/>
</dbReference>
<evidence type="ECO:0000256" key="3">
    <source>
        <dbReference type="ARBA" id="ARBA00022553"/>
    </source>
</evidence>
<name>A0A8J7M279_9BACT</name>
<reference evidence="12" key="1">
    <citation type="submission" date="2020-12" db="EMBL/GenBank/DDBJ databases">
        <title>Geomonas sp. Red875, isolated from river sediment.</title>
        <authorList>
            <person name="Xu Z."/>
            <person name="Zhang Z."/>
            <person name="Masuda Y."/>
            <person name="Itoh H."/>
            <person name="Senoo K."/>
        </authorList>
    </citation>
    <scope>NUCLEOTIDE SEQUENCE</scope>
    <source>
        <strain evidence="12">Red875</strain>
    </source>
</reference>
<dbReference type="InterPro" id="IPR036890">
    <property type="entry name" value="HATPase_C_sf"/>
</dbReference>
<keyword evidence="13" id="KW-1185">Reference proteome</keyword>
<dbReference type="InterPro" id="IPR004358">
    <property type="entry name" value="Sig_transdc_His_kin-like_C"/>
</dbReference>
<feature type="transmembrane region" description="Helical" evidence="10">
    <location>
        <begin position="14"/>
        <end position="38"/>
    </location>
</feature>
<dbReference type="SMART" id="SM00388">
    <property type="entry name" value="HisKA"/>
    <property type="match status" value="1"/>
</dbReference>
<dbReference type="Gene3D" id="3.30.450.20">
    <property type="entry name" value="PAS domain"/>
    <property type="match status" value="2"/>
</dbReference>
<keyword evidence="7" id="KW-0067">ATP-binding</keyword>
<protein>
    <recommendedName>
        <fullName evidence="2">histidine kinase</fullName>
        <ecNumber evidence="2">2.7.13.3</ecNumber>
    </recommendedName>
</protein>
<keyword evidence="4" id="KW-0808">Transferase</keyword>
<keyword evidence="10" id="KW-0812">Transmembrane</keyword>
<dbReference type="GO" id="GO:0000155">
    <property type="term" value="F:phosphorelay sensor kinase activity"/>
    <property type="evidence" value="ECO:0007669"/>
    <property type="project" value="InterPro"/>
</dbReference>
<dbReference type="AlphaFoldDB" id="A0A8J7M279"/>
<evidence type="ECO:0000256" key="7">
    <source>
        <dbReference type="ARBA" id="ARBA00022840"/>
    </source>
</evidence>
<dbReference type="InterPro" id="IPR003661">
    <property type="entry name" value="HisK_dim/P_dom"/>
</dbReference>
<evidence type="ECO:0000256" key="5">
    <source>
        <dbReference type="ARBA" id="ARBA00022741"/>
    </source>
</evidence>
<dbReference type="CDD" id="cd00082">
    <property type="entry name" value="HisKA"/>
    <property type="match status" value="1"/>
</dbReference>
<evidence type="ECO:0000256" key="9">
    <source>
        <dbReference type="SAM" id="Coils"/>
    </source>
</evidence>
<dbReference type="RefSeq" id="WP_199386392.1">
    <property type="nucleotide sequence ID" value="NZ_JAEMHM010000023.1"/>
</dbReference>
<keyword evidence="10" id="KW-1133">Transmembrane helix</keyword>
<dbReference type="InterPro" id="IPR005467">
    <property type="entry name" value="His_kinase_dom"/>
</dbReference>
<evidence type="ECO:0000313" key="13">
    <source>
        <dbReference type="Proteomes" id="UP000636888"/>
    </source>
</evidence>
<organism evidence="12 13">
    <name type="scientific">Geomesophilobacter sediminis</name>
    <dbReference type="NCBI Taxonomy" id="2798584"/>
    <lineage>
        <taxon>Bacteria</taxon>
        <taxon>Pseudomonadati</taxon>
        <taxon>Thermodesulfobacteriota</taxon>
        <taxon>Desulfuromonadia</taxon>
        <taxon>Geobacterales</taxon>
        <taxon>Geobacteraceae</taxon>
        <taxon>Geomesophilobacter</taxon>
    </lineage>
</organism>
<proteinExistence type="predicted"/>
<dbReference type="CDD" id="cd18774">
    <property type="entry name" value="PDC2_HK_sensor"/>
    <property type="match status" value="1"/>
</dbReference>
<dbReference type="InterPro" id="IPR036097">
    <property type="entry name" value="HisK_dim/P_sf"/>
</dbReference>
<feature type="domain" description="Histidine kinase" evidence="11">
    <location>
        <begin position="406"/>
        <end position="616"/>
    </location>
</feature>
<keyword evidence="3" id="KW-0597">Phosphoprotein</keyword>
<evidence type="ECO:0000256" key="8">
    <source>
        <dbReference type="ARBA" id="ARBA00023012"/>
    </source>
</evidence>
<keyword evidence="9" id="KW-0175">Coiled coil</keyword>
<evidence type="ECO:0000259" key="11">
    <source>
        <dbReference type="PROSITE" id="PS50109"/>
    </source>
</evidence>
<evidence type="ECO:0000256" key="4">
    <source>
        <dbReference type="ARBA" id="ARBA00022679"/>
    </source>
</evidence>
<dbReference type="SUPFAM" id="SSF55874">
    <property type="entry name" value="ATPase domain of HSP90 chaperone/DNA topoisomerase II/histidine kinase"/>
    <property type="match status" value="1"/>
</dbReference>
<comment type="catalytic activity">
    <reaction evidence="1">
        <text>ATP + protein L-histidine = ADP + protein N-phospho-L-histidine.</text>
        <dbReference type="EC" id="2.7.13.3"/>
    </reaction>
</comment>
<evidence type="ECO:0000313" key="12">
    <source>
        <dbReference type="EMBL" id="MBJ6727370.1"/>
    </source>
</evidence>
<keyword evidence="5" id="KW-0547">Nucleotide-binding</keyword>
<dbReference type="EC" id="2.7.13.3" evidence="2"/>
<dbReference type="Proteomes" id="UP000636888">
    <property type="component" value="Unassembled WGS sequence"/>
</dbReference>
<dbReference type="GO" id="GO:0005524">
    <property type="term" value="F:ATP binding"/>
    <property type="evidence" value="ECO:0007669"/>
    <property type="project" value="UniProtKB-KW"/>
</dbReference>
<dbReference type="Gene3D" id="1.10.287.130">
    <property type="match status" value="1"/>
</dbReference>
<dbReference type="InterPro" id="IPR003594">
    <property type="entry name" value="HATPase_dom"/>
</dbReference>
<feature type="coiled-coil region" evidence="9">
    <location>
        <begin position="338"/>
        <end position="390"/>
    </location>
</feature>
<keyword evidence="8" id="KW-0902">Two-component regulatory system</keyword>
<dbReference type="PRINTS" id="PR00344">
    <property type="entry name" value="BCTRLSENSOR"/>
</dbReference>
<gene>
    <name evidence="12" type="ORF">JFN93_21875</name>
</gene>
<keyword evidence="6 12" id="KW-0418">Kinase</keyword>
<evidence type="ECO:0000256" key="2">
    <source>
        <dbReference type="ARBA" id="ARBA00012438"/>
    </source>
</evidence>
<dbReference type="PROSITE" id="PS50109">
    <property type="entry name" value="HIS_KIN"/>
    <property type="match status" value="1"/>
</dbReference>
<evidence type="ECO:0000256" key="1">
    <source>
        <dbReference type="ARBA" id="ARBA00000085"/>
    </source>
</evidence>
<evidence type="ECO:0000256" key="10">
    <source>
        <dbReference type="SAM" id="Phobius"/>
    </source>
</evidence>
<sequence length="616" mass="67985">MFFSNGHPSIRSKLASLVLVCVVPFWFIAALISFNVYLYQVEQASREMLVAARQMSQTVDRELVSVISALSALGTSPSVARGDFEEVRHQALDLLRLYPDADIIVADASGQQLLNSFRPLGTPLPKRNNPEQVRQVFATAKPVVSNLFQGAVTKRLLISIDVPILRDGRVVYDLSMTFPAARLSALLARQKLPESWYASIIDRNQVVIARTIGADRFVGRRTSLRFTQTAFGASEGNVRMKNIEGIDSVSAFNRVAASDWLIAVGVPRATLMADIYRWVAWVALAAVLISLTAGALAWGIGRRIAQDLQSLVQPALAIGRGESLTLGSAGYLQETFEVAQALTQASELLQRREAERDRAETELSQALVNLQKETAERIRAIEDLREQEQVMIKQSRQAALGEMIGNIAHQWRQPLNSLGLIVQGLPLYHEAGLITRDLMDQCVHDAMAHINHMSQTIEDFRNFFKPEKDMVDFDVNQAIRQALSLVEGNFSSQAVEVSLDLTPGRTVRGYPNEFAQVLLILLLNARDEMIRRQVVPGRVTIRTFADGGHCGITVSDNAGGISGDIIDRIFEPYFSTKGVQGTGIGLYMAKNIIEKNMNGRLTVRNSGPGAEFTIEV</sequence>
<dbReference type="EMBL" id="JAEMHM010000023">
    <property type="protein sequence ID" value="MBJ6727370.1"/>
    <property type="molecule type" value="Genomic_DNA"/>
</dbReference>